<keyword evidence="7" id="KW-1185">Reference proteome</keyword>
<evidence type="ECO:0000256" key="3">
    <source>
        <dbReference type="SAM" id="MobiDB-lite"/>
    </source>
</evidence>
<reference evidence="6 7" key="1">
    <citation type="submission" date="2019-04" db="EMBL/GenBank/DDBJ databases">
        <title>Chromosome genome assembly for Takifugu flavidus.</title>
        <authorList>
            <person name="Xiao S."/>
        </authorList>
    </citation>
    <scope>NUCLEOTIDE SEQUENCE [LARGE SCALE GENOMIC DNA]</scope>
    <source>
        <strain evidence="6">HTHZ2018</strain>
        <tissue evidence="6">Muscle</tissue>
    </source>
</reference>
<dbReference type="InterPro" id="IPR000863">
    <property type="entry name" value="Sulfotransferase_dom"/>
</dbReference>
<name>A0A5C6PHR3_9TELE</name>
<dbReference type="AlphaFoldDB" id="A0A5C6PHR3"/>
<feature type="region of interest" description="Disordered" evidence="3">
    <location>
        <begin position="357"/>
        <end position="458"/>
    </location>
</feature>
<accession>A0A5C6PHR3</accession>
<proteinExistence type="inferred from homology"/>
<comment type="similarity">
    <text evidence="1">Belongs to the sulfotransferase 1 family.</text>
</comment>
<evidence type="ECO:0000256" key="1">
    <source>
        <dbReference type="ARBA" id="ARBA00005771"/>
    </source>
</evidence>
<feature type="compositionally biased region" description="Polar residues" evidence="3">
    <location>
        <begin position="427"/>
        <end position="436"/>
    </location>
</feature>
<dbReference type="Gene3D" id="3.40.50.300">
    <property type="entry name" value="P-loop containing nucleotide triphosphate hydrolases"/>
    <property type="match status" value="1"/>
</dbReference>
<dbReference type="EMBL" id="RHFK02000003">
    <property type="protein sequence ID" value="TWW78228.1"/>
    <property type="molecule type" value="Genomic_DNA"/>
</dbReference>
<evidence type="ECO:0000259" key="5">
    <source>
        <dbReference type="Pfam" id="PF23165"/>
    </source>
</evidence>
<keyword evidence="2 6" id="KW-0808">Transferase</keyword>
<feature type="domain" description="Sulfotransferase" evidence="4">
    <location>
        <begin position="54"/>
        <end position="287"/>
    </location>
</feature>
<dbReference type="Pfam" id="PF23165">
    <property type="entry name" value="zf-C2H2_FBX41"/>
    <property type="match status" value="1"/>
</dbReference>
<organism evidence="6 7">
    <name type="scientific">Takifugu flavidus</name>
    <name type="common">sansaifugu</name>
    <dbReference type="NCBI Taxonomy" id="433684"/>
    <lineage>
        <taxon>Eukaryota</taxon>
        <taxon>Metazoa</taxon>
        <taxon>Chordata</taxon>
        <taxon>Craniata</taxon>
        <taxon>Vertebrata</taxon>
        <taxon>Euteleostomi</taxon>
        <taxon>Actinopterygii</taxon>
        <taxon>Neopterygii</taxon>
        <taxon>Teleostei</taxon>
        <taxon>Neoteleostei</taxon>
        <taxon>Acanthomorphata</taxon>
        <taxon>Eupercaria</taxon>
        <taxon>Tetraodontiformes</taxon>
        <taxon>Tetradontoidea</taxon>
        <taxon>Tetraodontidae</taxon>
        <taxon>Takifugu</taxon>
    </lineage>
</organism>
<evidence type="ECO:0000256" key="2">
    <source>
        <dbReference type="ARBA" id="ARBA00022679"/>
    </source>
</evidence>
<gene>
    <name evidence="6" type="ORF">D4764_11G0003490</name>
</gene>
<dbReference type="GO" id="GO:0008146">
    <property type="term" value="F:sulfotransferase activity"/>
    <property type="evidence" value="ECO:0007669"/>
    <property type="project" value="InterPro"/>
</dbReference>
<evidence type="ECO:0000259" key="4">
    <source>
        <dbReference type="Pfam" id="PF00685"/>
    </source>
</evidence>
<evidence type="ECO:0000313" key="6">
    <source>
        <dbReference type="EMBL" id="TWW78228.1"/>
    </source>
</evidence>
<sequence length="747" mass="83726">MSSDGVSNLQTRIQMAQNMKEEEKQYRYNGVLYPTIMCPEENLKVLNQFQARSDDILLVAYPKCGFNWMVGVMRKIIAEATGNKTETKMPPILEFFGPENLKLMEAAPSPRFLGTHLHPDNIPATFYEKKVKMLVVFRNPKDTLVSFFHFYNNNPVLPSGQSWDSFFSNFMKGEVSWGSYFEHALAWDQRMDDPAVKVITYEELKQDLSSGVGDISSFFSFSLTQDQVQHITEGSTFRAMKENAGNSHAAIGNVIFRKGEVGDWKNHFTAEQSKEMDEVFQKHLANTKLGARLNYQKFCVMQQKLHCKGSGSFLLERNGQACGANVLSSDSPLHCPRCGSKRFCSLASLCTHLEYRHSSRPPEELTTGFSITGKPPDPLTSAAIPWHDTSPPAYRGQQSTQQGAHAHSLSDNRDYSFAQASERRRTQSVGVGTQVETGPDDAQQEEGEKREGSMDEGCFSPLRLPFSPADRPLDLDLEPDLDLNLVGKLNYEKIWAEAASGRAGVCLKTTIFPPEPTSFSRLETAAASSTVHRQLAGILRAADGTMQQQLVWVSTELAQTDTELLCERAHSQHLAQERQEVAERERSLSRQVDVAVMVIAALREQLNASENQLEQREREVITIQKFLDVATQQEKSGKVRIQRFIEDLLSRIALAERLLDYYQANGSHQQEQPTDIGSHLINNSNLAASAFSANQEQIGSVWLSRHACFVALNSEMTSGIKIGAGQPGTRRRTEKETQRGRLTMYSF</sequence>
<protein>
    <submittedName>
        <fullName evidence="6">Sulfotransferase 6B1</fullName>
    </submittedName>
</protein>
<comment type="caution">
    <text evidence="6">The sequence shown here is derived from an EMBL/GenBank/DDBJ whole genome shotgun (WGS) entry which is preliminary data.</text>
</comment>
<dbReference type="SUPFAM" id="SSF52540">
    <property type="entry name" value="P-loop containing nucleoside triphosphate hydrolases"/>
    <property type="match status" value="1"/>
</dbReference>
<dbReference type="PANTHER" id="PTHR11783">
    <property type="entry name" value="SULFOTRANSFERASE SULT"/>
    <property type="match status" value="1"/>
</dbReference>
<dbReference type="Proteomes" id="UP000324091">
    <property type="component" value="Chromosome 11"/>
</dbReference>
<evidence type="ECO:0000313" key="7">
    <source>
        <dbReference type="Proteomes" id="UP000324091"/>
    </source>
</evidence>
<dbReference type="Pfam" id="PF00685">
    <property type="entry name" value="Sulfotransfer_1"/>
    <property type="match status" value="1"/>
</dbReference>
<dbReference type="InterPro" id="IPR027417">
    <property type="entry name" value="P-loop_NTPase"/>
</dbReference>
<dbReference type="InterPro" id="IPR057038">
    <property type="entry name" value="FBX41/ZN365_Znf-C2H2"/>
</dbReference>
<feature type="domain" description="FBX41/ZN365 C2H2-type zinc finger" evidence="5">
    <location>
        <begin position="332"/>
        <end position="359"/>
    </location>
</feature>